<dbReference type="PROSITE" id="PS51671">
    <property type="entry name" value="ACT"/>
    <property type="match status" value="1"/>
</dbReference>
<dbReference type="EMBL" id="DWWJ01000192">
    <property type="protein sequence ID" value="HJC41928.1"/>
    <property type="molecule type" value="Genomic_DNA"/>
</dbReference>
<gene>
    <name evidence="3" type="ORF">H9701_10320</name>
</gene>
<organism evidence="3 4">
    <name type="scientific">Candidatus Intestinimonas pullistercoris</name>
    <dbReference type="NCBI Taxonomy" id="2838623"/>
    <lineage>
        <taxon>Bacteria</taxon>
        <taxon>Bacillati</taxon>
        <taxon>Bacillota</taxon>
        <taxon>Clostridia</taxon>
        <taxon>Eubacteriales</taxon>
        <taxon>Intestinimonas</taxon>
    </lineage>
</organism>
<evidence type="ECO:0000313" key="4">
    <source>
        <dbReference type="Proteomes" id="UP000823882"/>
    </source>
</evidence>
<feature type="domain" description="ACT" evidence="2">
    <location>
        <begin position="4"/>
        <end position="82"/>
    </location>
</feature>
<dbReference type="InterPro" id="IPR022986">
    <property type="entry name" value="UPF0237_ACT"/>
</dbReference>
<protein>
    <recommendedName>
        <fullName evidence="1">UPF0237 protein H9701_10320</fullName>
    </recommendedName>
</protein>
<proteinExistence type="inferred from homology"/>
<accession>A0A9D2P3X2</accession>
<dbReference type="HAMAP" id="MF_01054">
    <property type="entry name" value="UPF0237"/>
    <property type="match status" value="1"/>
</dbReference>
<name>A0A9D2P3X2_9FIRM</name>
<comment type="similarity">
    <text evidence="1">Belongs to the UPF0237 family.</text>
</comment>
<evidence type="ECO:0000313" key="3">
    <source>
        <dbReference type="EMBL" id="HJC41928.1"/>
    </source>
</evidence>
<dbReference type="InterPro" id="IPR050990">
    <property type="entry name" value="UPF0237/GcvR_regulator"/>
</dbReference>
<dbReference type="NCBIfam" id="NF001220">
    <property type="entry name" value="PRK00194.1"/>
    <property type="match status" value="1"/>
</dbReference>
<dbReference type="CDD" id="cd04872">
    <property type="entry name" value="ACT_1ZPV"/>
    <property type="match status" value="1"/>
</dbReference>
<dbReference type="Pfam" id="PF13740">
    <property type="entry name" value="ACT_6"/>
    <property type="match status" value="1"/>
</dbReference>
<evidence type="ECO:0000259" key="2">
    <source>
        <dbReference type="PROSITE" id="PS51671"/>
    </source>
</evidence>
<comment type="caution">
    <text evidence="3">The sequence shown here is derived from an EMBL/GenBank/DDBJ whole genome shotgun (WGS) entry which is preliminary data.</text>
</comment>
<dbReference type="Gene3D" id="3.30.70.260">
    <property type="match status" value="1"/>
</dbReference>
<dbReference type="Proteomes" id="UP000823882">
    <property type="component" value="Unassembled WGS sequence"/>
</dbReference>
<reference evidence="3" key="2">
    <citation type="submission" date="2021-04" db="EMBL/GenBank/DDBJ databases">
        <authorList>
            <person name="Gilroy R."/>
        </authorList>
    </citation>
    <scope>NUCLEOTIDE SEQUENCE</scope>
    <source>
        <strain evidence="3">CHK186-1790</strain>
    </source>
</reference>
<sequence length="89" mass="9762">MKAIVTVLGKDQVGIIAAVCTLLADNNVNVLDISQTILREFFTMTMLVDLSGSKLPFTVLSTLLENEGAKRGLAIKIQREDIFNAMHKI</sequence>
<reference evidence="3" key="1">
    <citation type="journal article" date="2021" name="PeerJ">
        <title>Extensive microbial diversity within the chicken gut microbiome revealed by metagenomics and culture.</title>
        <authorList>
            <person name="Gilroy R."/>
            <person name="Ravi A."/>
            <person name="Getino M."/>
            <person name="Pursley I."/>
            <person name="Horton D.L."/>
            <person name="Alikhan N.F."/>
            <person name="Baker D."/>
            <person name="Gharbi K."/>
            <person name="Hall N."/>
            <person name="Watson M."/>
            <person name="Adriaenssens E.M."/>
            <person name="Foster-Nyarko E."/>
            <person name="Jarju S."/>
            <person name="Secka A."/>
            <person name="Antonio M."/>
            <person name="Oren A."/>
            <person name="Chaudhuri R.R."/>
            <person name="La Ragione R."/>
            <person name="Hildebrand F."/>
            <person name="Pallen M.J."/>
        </authorList>
    </citation>
    <scope>NUCLEOTIDE SEQUENCE</scope>
    <source>
        <strain evidence="3">CHK186-1790</strain>
    </source>
</reference>
<dbReference type="PANTHER" id="PTHR34875:SF6">
    <property type="entry name" value="UPF0237 PROTEIN MJ1558"/>
    <property type="match status" value="1"/>
</dbReference>
<dbReference type="PANTHER" id="PTHR34875">
    <property type="entry name" value="UPF0237 PROTEIN MJ1558"/>
    <property type="match status" value="1"/>
</dbReference>
<dbReference type="InterPro" id="IPR045865">
    <property type="entry name" value="ACT-like_dom_sf"/>
</dbReference>
<dbReference type="InterPro" id="IPR002912">
    <property type="entry name" value="ACT_dom"/>
</dbReference>
<evidence type="ECO:0000256" key="1">
    <source>
        <dbReference type="HAMAP-Rule" id="MF_01054"/>
    </source>
</evidence>
<dbReference type="AlphaFoldDB" id="A0A9D2P3X2"/>
<dbReference type="SUPFAM" id="SSF55021">
    <property type="entry name" value="ACT-like"/>
    <property type="match status" value="1"/>
</dbReference>